<sequence>MQYTNEGFESFDPRITLWNNSYYMFYTNNYNCLSPFVTCAITNTPSNMSKWVTQGVPLDSVPTSSVSAPLFATSENGLKQHYLFWSNAQDNLGIAIATNPEYLPYGTSSPSPWNDTGLYLMTPRKDYFDSRWIEPGPPPVRLNSSGDFLFLYNSGNNASVRFAKSTNVGYVILDGKDPTQIVQRSLDPLIIPGLAWETSPETLTMSGLIPHPKGCPDKNILRSMLGTNFISHADCFIGFYGTSKDTGAILVVASWVDMNI</sequence>
<dbReference type="PANTHER" id="PTHR34106">
    <property type="entry name" value="GLYCOSIDASE"/>
    <property type="match status" value="1"/>
</dbReference>
<evidence type="ECO:0000256" key="1">
    <source>
        <dbReference type="ARBA" id="ARBA00022676"/>
    </source>
</evidence>
<dbReference type="PANTHER" id="PTHR34106:SF5">
    <property type="entry name" value="GLYCOSIDASE"/>
    <property type="match status" value="1"/>
</dbReference>
<dbReference type="Proteomes" id="UP000887540">
    <property type="component" value="Unplaced"/>
</dbReference>
<name>A0A914D0X3_9BILA</name>
<proteinExistence type="predicted"/>
<protein>
    <submittedName>
        <fullName evidence="4">Arabinanase/levansucrase/invertase</fullName>
    </submittedName>
</protein>
<dbReference type="InterPro" id="IPR023296">
    <property type="entry name" value="Glyco_hydro_beta-prop_sf"/>
</dbReference>
<evidence type="ECO:0000313" key="4">
    <source>
        <dbReference type="WBParaSite" id="ACRNAN_scaffold16679.g10206.t1"/>
    </source>
</evidence>
<evidence type="ECO:0000313" key="3">
    <source>
        <dbReference type="Proteomes" id="UP000887540"/>
    </source>
</evidence>
<accession>A0A914D0X3</accession>
<dbReference type="Pfam" id="PF04041">
    <property type="entry name" value="Glyco_hydro_130"/>
    <property type="match status" value="1"/>
</dbReference>
<dbReference type="InterPro" id="IPR007184">
    <property type="entry name" value="Mannoside_phosphorylase"/>
</dbReference>
<keyword evidence="3" id="KW-1185">Reference proteome</keyword>
<dbReference type="SUPFAM" id="SSF75005">
    <property type="entry name" value="Arabinanase/levansucrase/invertase"/>
    <property type="match status" value="1"/>
</dbReference>
<organism evidence="3 4">
    <name type="scientific">Acrobeloides nanus</name>
    <dbReference type="NCBI Taxonomy" id="290746"/>
    <lineage>
        <taxon>Eukaryota</taxon>
        <taxon>Metazoa</taxon>
        <taxon>Ecdysozoa</taxon>
        <taxon>Nematoda</taxon>
        <taxon>Chromadorea</taxon>
        <taxon>Rhabditida</taxon>
        <taxon>Tylenchina</taxon>
        <taxon>Cephalobomorpha</taxon>
        <taxon>Cephaloboidea</taxon>
        <taxon>Cephalobidae</taxon>
        <taxon>Acrobeloides</taxon>
    </lineage>
</organism>
<dbReference type="AlphaFoldDB" id="A0A914D0X3"/>
<keyword evidence="1" id="KW-0328">Glycosyltransferase</keyword>
<dbReference type="GO" id="GO:0016757">
    <property type="term" value="F:glycosyltransferase activity"/>
    <property type="evidence" value="ECO:0007669"/>
    <property type="project" value="UniProtKB-KW"/>
</dbReference>
<reference evidence="4" key="1">
    <citation type="submission" date="2022-11" db="UniProtKB">
        <authorList>
            <consortium name="WormBaseParasite"/>
        </authorList>
    </citation>
    <scope>IDENTIFICATION</scope>
</reference>
<keyword evidence="2" id="KW-0808">Transferase</keyword>
<evidence type="ECO:0000256" key="2">
    <source>
        <dbReference type="ARBA" id="ARBA00022679"/>
    </source>
</evidence>
<dbReference type="WBParaSite" id="ACRNAN_scaffold16679.g10206.t1">
    <property type="protein sequence ID" value="ACRNAN_scaffold16679.g10206.t1"/>
    <property type="gene ID" value="ACRNAN_scaffold16679.g10206"/>
</dbReference>
<dbReference type="Gene3D" id="2.115.10.20">
    <property type="entry name" value="Glycosyl hydrolase domain, family 43"/>
    <property type="match status" value="1"/>
</dbReference>